<dbReference type="SMART" id="SM00382">
    <property type="entry name" value="AAA"/>
    <property type="match status" value="1"/>
</dbReference>
<keyword evidence="7" id="KW-0472">Membrane</keyword>
<evidence type="ECO:0000313" key="10">
    <source>
        <dbReference type="Proteomes" id="UP000564806"/>
    </source>
</evidence>
<proteinExistence type="inferred from homology"/>
<keyword evidence="6 9" id="KW-0067">ATP-binding</keyword>
<keyword evidence="3" id="KW-0813">Transport</keyword>
<dbReference type="PANTHER" id="PTHR43297">
    <property type="entry name" value="OLIGOPEPTIDE TRANSPORT ATP-BINDING PROTEIN APPD"/>
    <property type="match status" value="1"/>
</dbReference>
<dbReference type="InterPro" id="IPR013563">
    <property type="entry name" value="Oligopep_ABC_C"/>
</dbReference>
<keyword evidence="5" id="KW-0547">Nucleotide-binding</keyword>
<comment type="subcellular location">
    <subcellularLocation>
        <location evidence="1">Cell membrane</location>
        <topology evidence="1">Peripheral membrane protein</topology>
    </subcellularLocation>
</comment>
<dbReference type="GO" id="GO:0016887">
    <property type="term" value="F:ATP hydrolysis activity"/>
    <property type="evidence" value="ECO:0007669"/>
    <property type="project" value="InterPro"/>
</dbReference>
<dbReference type="SUPFAM" id="SSF52540">
    <property type="entry name" value="P-loop containing nucleoside triphosphate hydrolases"/>
    <property type="match status" value="1"/>
</dbReference>
<dbReference type="PROSITE" id="PS00211">
    <property type="entry name" value="ABC_TRANSPORTER_1"/>
    <property type="match status" value="1"/>
</dbReference>
<dbReference type="InterPro" id="IPR050388">
    <property type="entry name" value="ABC_Ni/Peptide_Import"/>
</dbReference>
<dbReference type="GO" id="GO:0005886">
    <property type="term" value="C:plasma membrane"/>
    <property type="evidence" value="ECO:0007669"/>
    <property type="project" value="UniProtKB-SubCell"/>
</dbReference>
<protein>
    <submittedName>
        <fullName evidence="9">ABC transporter ATP-binding protein</fullName>
    </submittedName>
</protein>
<dbReference type="GO" id="GO:0015833">
    <property type="term" value="P:peptide transport"/>
    <property type="evidence" value="ECO:0007669"/>
    <property type="project" value="InterPro"/>
</dbReference>
<evidence type="ECO:0000256" key="5">
    <source>
        <dbReference type="ARBA" id="ARBA00022741"/>
    </source>
</evidence>
<evidence type="ECO:0000259" key="8">
    <source>
        <dbReference type="PROSITE" id="PS50893"/>
    </source>
</evidence>
<gene>
    <name evidence="9" type="ORF">HPT30_26185</name>
</gene>
<evidence type="ECO:0000256" key="1">
    <source>
        <dbReference type="ARBA" id="ARBA00004202"/>
    </source>
</evidence>
<comment type="similarity">
    <text evidence="2">Belongs to the ABC transporter superfamily.</text>
</comment>
<evidence type="ECO:0000313" key="9">
    <source>
        <dbReference type="EMBL" id="NUU63848.1"/>
    </source>
</evidence>
<dbReference type="InterPro" id="IPR003439">
    <property type="entry name" value="ABC_transporter-like_ATP-bd"/>
</dbReference>
<dbReference type="InterPro" id="IPR017871">
    <property type="entry name" value="ABC_transporter-like_CS"/>
</dbReference>
<accession>A0A850ERL4</accession>
<sequence length="326" mass="36161">MNELLRVEQLRVRIETRERQVTALDLDHISLQKGEMLALVGETGSGKSLTASSILQLFPTAAARITGGRVLFNGTNLLEASPSVMNGIRGKEISMIFQDPMSSLNPVFRIGKVMLEIIRRYTGAGKKQAKQLAEESLKFVGLPDPSGIMRRYPHELSGGQRQRVAIAMAMVCKPKLLIADEPTTALDVTIQSQILYLINKLKEEEGMSVLFITHNLGIVSQMADRIAVMYAGSIVETGRTDEVFRFPRHPYTRLLLDAIPRLRERRDRLPVIAGTAVLKEAAGGQGCSFAGRCPRATKRCTAEKPQLRAVVSSHEIACFHPWEEER</sequence>
<reference evidence="9" key="1">
    <citation type="submission" date="2020-06" db="EMBL/GenBank/DDBJ databases">
        <title>Paenibacillus sp. nov., isolated from soil.</title>
        <authorList>
            <person name="Seo Y.L."/>
        </authorList>
    </citation>
    <scope>NUCLEOTIDE SEQUENCE [LARGE SCALE GENOMIC DNA]</scope>
    <source>
        <strain evidence="9">JW14</strain>
    </source>
</reference>
<dbReference type="Pfam" id="PF08352">
    <property type="entry name" value="oligo_HPY"/>
    <property type="match status" value="1"/>
</dbReference>
<organism evidence="9 10">
    <name type="scientific">Paenibacillus agri</name>
    <dbReference type="NCBI Taxonomy" id="2744309"/>
    <lineage>
        <taxon>Bacteria</taxon>
        <taxon>Bacillati</taxon>
        <taxon>Bacillota</taxon>
        <taxon>Bacilli</taxon>
        <taxon>Bacillales</taxon>
        <taxon>Paenibacillaceae</taxon>
        <taxon>Paenibacillus</taxon>
    </lineage>
</organism>
<keyword evidence="4" id="KW-1003">Cell membrane</keyword>
<evidence type="ECO:0000256" key="7">
    <source>
        <dbReference type="ARBA" id="ARBA00023136"/>
    </source>
</evidence>
<dbReference type="EMBL" id="JABWCS010000220">
    <property type="protein sequence ID" value="NUU63848.1"/>
    <property type="molecule type" value="Genomic_DNA"/>
</dbReference>
<dbReference type="FunFam" id="3.40.50.300:FF:000016">
    <property type="entry name" value="Oligopeptide ABC transporter ATP-binding component"/>
    <property type="match status" value="1"/>
</dbReference>
<dbReference type="RefSeq" id="WP_175374220.1">
    <property type="nucleotide sequence ID" value="NZ_JABWCS010000220.1"/>
</dbReference>
<keyword evidence="10" id="KW-1185">Reference proteome</keyword>
<evidence type="ECO:0000256" key="4">
    <source>
        <dbReference type="ARBA" id="ARBA00022475"/>
    </source>
</evidence>
<dbReference type="GO" id="GO:0005524">
    <property type="term" value="F:ATP binding"/>
    <property type="evidence" value="ECO:0007669"/>
    <property type="project" value="UniProtKB-KW"/>
</dbReference>
<dbReference type="PANTHER" id="PTHR43297:SF2">
    <property type="entry name" value="DIPEPTIDE TRANSPORT ATP-BINDING PROTEIN DPPD"/>
    <property type="match status" value="1"/>
</dbReference>
<dbReference type="AlphaFoldDB" id="A0A850ERL4"/>
<name>A0A850ERL4_9BACL</name>
<dbReference type="NCBIfam" id="TIGR01727">
    <property type="entry name" value="oligo_HPY"/>
    <property type="match status" value="1"/>
</dbReference>
<evidence type="ECO:0000256" key="3">
    <source>
        <dbReference type="ARBA" id="ARBA00022448"/>
    </source>
</evidence>
<comment type="caution">
    <text evidence="9">The sequence shown here is derived from an EMBL/GenBank/DDBJ whole genome shotgun (WGS) entry which is preliminary data.</text>
</comment>
<dbReference type="Pfam" id="PF00005">
    <property type="entry name" value="ABC_tran"/>
    <property type="match status" value="1"/>
</dbReference>
<dbReference type="InterPro" id="IPR027417">
    <property type="entry name" value="P-loop_NTPase"/>
</dbReference>
<feature type="domain" description="ABC transporter" evidence="8">
    <location>
        <begin position="5"/>
        <end position="256"/>
    </location>
</feature>
<dbReference type="CDD" id="cd03257">
    <property type="entry name" value="ABC_NikE_OppD_transporters"/>
    <property type="match status" value="1"/>
</dbReference>
<evidence type="ECO:0000256" key="6">
    <source>
        <dbReference type="ARBA" id="ARBA00022840"/>
    </source>
</evidence>
<dbReference type="PROSITE" id="PS50893">
    <property type="entry name" value="ABC_TRANSPORTER_2"/>
    <property type="match status" value="1"/>
</dbReference>
<dbReference type="Proteomes" id="UP000564806">
    <property type="component" value="Unassembled WGS sequence"/>
</dbReference>
<dbReference type="Gene3D" id="3.40.50.300">
    <property type="entry name" value="P-loop containing nucleotide triphosphate hydrolases"/>
    <property type="match status" value="1"/>
</dbReference>
<evidence type="ECO:0000256" key="2">
    <source>
        <dbReference type="ARBA" id="ARBA00005417"/>
    </source>
</evidence>
<dbReference type="InterPro" id="IPR003593">
    <property type="entry name" value="AAA+_ATPase"/>
</dbReference>